<accession>A0ABP9FRU5</accession>
<keyword evidence="12" id="KW-1185">Reference proteome</keyword>
<dbReference type="RefSeq" id="WP_345476533.1">
    <property type="nucleotide sequence ID" value="NZ_BAABLW010000002.1"/>
</dbReference>
<proteinExistence type="inferred from homology"/>
<dbReference type="Proteomes" id="UP001500368">
    <property type="component" value="Unassembled WGS sequence"/>
</dbReference>
<dbReference type="InterPro" id="IPR013738">
    <property type="entry name" value="Beta_galactosidase_Trimer"/>
</dbReference>
<dbReference type="InterPro" id="IPR029062">
    <property type="entry name" value="Class_I_gatase-like"/>
</dbReference>
<protein>
    <recommendedName>
        <fullName evidence="3 6">Beta-galactosidase</fullName>
        <shortName evidence="6">Beta-gal</shortName>
        <ecNumber evidence="3 6">3.2.1.23</ecNumber>
    </recommendedName>
</protein>
<evidence type="ECO:0000313" key="12">
    <source>
        <dbReference type="Proteomes" id="UP001500368"/>
    </source>
</evidence>
<dbReference type="EC" id="3.2.1.23" evidence="3 6"/>
<dbReference type="InterPro" id="IPR013739">
    <property type="entry name" value="Beta_galactosidase_C"/>
</dbReference>
<dbReference type="SUPFAM" id="SSF51445">
    <property type="entry name" value="(Trans)glycosidases"/>
    <property type="match status" value="1"/>
</dbReference>
<dbReference type="Pfam" id="PF08533">
    <property type="entry name" value="Glyco_hydro_42C"/>
    <property type="match status" value="1"/>
</dbReference>
<comment type="caution">
    <text evidence="11">The sequence shown here is derived from an EMBL/GenBank/DDBJ whole genome shotgun (WGS) entry which is preliminary data.</text>
</comment>
<name>A0ABP9FRU5_9MICC</name>
<evidence type="ECO:0000256" key="5">
    <source>
        <dbReference type="ARBA" id="ARBA00023295"/>
    </source>
</evidence>
<dbReference type="PANTHER" id="PTHR36447">
    <property type="entry name" value="BETA-GALACTOSIDASE GANA"/>
    <property type="match status" value="1"/>
</dbReference>
<dbReference type="InterPro" id="IPR003476">
    <property type="entry name" value="Glyco_hydro_42"/>
</dbReference>
<reference evidence="12" key="1">
    <citation type="journal article" date="2019" name="Int. J. Syst. Evol. Microbiol.">
        <title>The Global Catalogue of Microorganisms (GCM) 10K type strain sequencing project: providing services to taxonomists for standard genome sequencing and annotation.</title>
        <authorList>
            <consortium name="The Broad Institute Genomics Platform"/>
            <consortium name="The Broad Institute Genome Sequencing Center for Infectious Disease"/>
            <person name="Wu L."/>
            <person name="Ma J."/>
        </authorList>
    </citation>
    <scope>NUCLEOTIDE SEQUENCE [LARGE SCALE GENOMIC DNA]</scope>
    <source>
        <strain evidence="12">JCM 19129</strain>
    </source>
</reference>
<feature type="domain" description="Beta-galactosidase C-terminal" evidence="10">
    <location>
        <begin position="628"/>
        <end position="676"/>
    </location>
</feature>
<dbReference type="PANTHER" id="PTHR36447:SF1">
    <property type="entry name" value="BETA-GALACTOSIDASE GANA"/>
    <property type="match status" value="1"/>
</dbReference>
<evidence type="ECO:0000256" key="1">
    <source>
        <dbReference type="ARBA" id="ARBA00001412"/>
    </source>
</evidence>
<dbReference type="EMBL" id="BAABLW010000002">
    <property type="protein sequence ID" value="GAA4913395.1"/>
    <property type="molecule type" value="Genomic_DNA"/>
</dbReference>
<evidence type="ECO:0000256" key="7">
    <source>
        <dbReference type="SAM" id="MobiDB-lite"/>
    </source>
</evidence>
<evidence type="ECO:0000313" key="11">
    <source>
        <dbReference type="EMBL" id="GAA4913395.1"/>
    </source>
</evidence>
<evidence type="ECO:0000256" key="3">
    <source>
        <dbReference type="ARBA" id="ARBA00012756"/>
    </source>
</evidence>
<evidence type="ECO:0000259" key="8">
    <source>
        <dbReference type="Pfam" id="PF02449"/>
    </source>
</evidence>
<evidence type="ECO:0000256" key="2">
    <source>
        <dbReference type="ARBA" id="ARBA00005940"/>
    </source>
</evidence>
<dbReference type="Gene3D" id="3.40.50.880">
    <property type="match status" value="1"/>
</dbReference>
<evidence type="ECO:0000256" key="4">
    <source>
        <dbReference type="ARBA" id="ARBA00022801"/>
    </source>
</evidence>
<dbReference type="Pfam" id="PF02449">
    <property type="entry name" value="Glyco_hydro_42"/>
    <property type="match status" value="1"/>
</dbReference>
<dbReference type="InterPro" id="IPR017853">
    <property type="entry name" value="GH"/>
</dbReference>
<dbReference type="SUPFAM" id="SSF52317">
    <property type="entry name" value="Class I glutamine amidotransferase-like"/>
    <property type="match status" value="1"/>
</dbReference>
<feature type="region of interest" description="Disordered" evidence="7">
    <location>
        <begin position="1"/>
        <end position="22"/>
    </location>
</feature>
<dbReference type="Pfam" id="PF08532">
    <property type="entry name" value="Glyco_hydro_42M"/>
    <property type="match status" value="1"/>
</dbReference>
<gene>
    <name evidence="11" type="ORF">GCM10025790_05230</name>
</gene>
<dbReference type="PIRSF" id="PIRSF001084">
    <property type="entry name" value="B-galactosidase"/>
    <property type="match status" value="1"/>
</dbReference>
<dbReference type="InterPro" id="IPR013529">
    <property type="entry name" value="Glyco_hydro_42_N"/>
</dbReference>
<feature type="domain" description="Beta-galactosidase trimerisation" evidence="9">
    <location>
        <begin position="411"/>
        <end position="611"/>
    </location>
</feature>
<evidence type="ECO:0000259" key="9">
    <source>
        <dbReference type="Pfam" id="PF08532"/>
    </source>
</evidence>
<sequence>MPKTTPTWLRHHPDAKASGTERRISFGADYNPEQWPREVWDEDIRLMQRANVDVVSIAIFSWARLQPAQDQWDFEWLDDVMDMLAEAGIGADLATATASPPAWLSTQHPEILPVTEDGTILSPGGRQHWRPTSPVFREHALTLVRTLAERYKNHPALVAWHVNNELGCHNLYDYSDDAAVAFRIWLRERYGTVEELNRAWSTDFWSQRYQAFEQILPPRRAASFPNPTQQLDFHRFSSDALKQHFIAERDVLRSITPDVPVTTNFMVVGETKGMNFADWADELDFVANDHYRLPIEHSRDELSFSAAVTSSLARGNPWFLMEHSTSAVNWQPINRPKRPGELERDSLAHVAHGADAVCYFQWRQSAGGAEKYHSAMVPHAGEDSRVYRNVVGLGQTLRQLDDVAGSHRKPAQVAVLMDWESWWASELDSHPSAELRYRPEVFAWWLALLDAGVRADVVQAHQDFSHYDVVLAPVLHMVPAELKERLESYVHSGGHLITTYFSGTVDQDDRVWLGGYPGALRELLGIRVEEFAPLLSDETVALDDGSTGRLWSEPIEILNDVHVLRKYASGDLAGQPAVTRRKAGAGTAAYVSTQLDAVGRVSLLADLLDGTDVVPEIPEPLRGRAEFVRRIGENGEFLFVINRSDDPLDLSAVAGRAMIGLDNSRRLAARGVAVLRVDTHSRGIPPTERT</sequence>
<comment type="catalytic activity">
    <reaction evidence="1 6">
        <text>Hydrolysis of terminal non-reducing beta-D-galactose residues in beta-D-galactosides.</text>
        <dbReference type="EC" id="3.2.1.23"/>
    </reaction>
</comment>
<keyword evidence="5 6" id="KW-0326">Glycosidase</keyword>
<organism evidence="11 12">
    <name type="scientific">Nesterenkonia rhizosphaerae</name>
    <dbReference type="NCBI Taxonomy" id="1348272"/>
    <lineage>
        <taxon>Bacteria</taxon>
        <taxon>Bacillati</taxon>
        <taxon>Actinomycetota</taxon>
        <taxon>Actinomycetes</taxon>
        <taxon>Micrococcales</taxon>
        <taxon>Micrococcaceae</taxon>
        <taxon>Nesterenkonia</taxon>
    </lineage>
</organism>
<evidence type="ECO:0000256" key="6">
    <source>
        <dbReference type="PIRNR" id="PIRNR001084"/>
    </source>
</evidence>
<dbReference type="CDD" id="cd03143">
    <property type="entry name" value="A4_beta-galactosidase_middle_domain"/>
    <property type="match status" value="1"/>
</dbReference>
<comment type="similarity">
    <text evidence="2 6">Belongs to the glycosyl hydrolase 42 family.</text>
</comment>
<feature type="domain" description="Glycoside hydrolase family 42 N-terminal" evidence="8">
    <location>
        <begin position="29"/>
        <end position="400"/>
    </location>
</feature>
<feature type="compositionally biased region" description="Basic and acidic residues" evidence="7">
    <location>
        <begin position="11"/>
        <end position="22"/>
    </location>
</feature>
<evidence type="ECO:0000259" key="10">
    <source>
        <dbReference type="Pfam" id="PF08533"/>
    </source>
</evidence>
<keyword evidence="4 6" id="KW-0378">Hydrolase</keyword>
<dbReference type="Gene3D" id="3.20.20.80">
    <property type="entry name" value="Glycosidases"/>
    <property type="match status" value="1"/>
</dbReference>